<keyword evidence="9" id="KW-0325">Glycoprotein</keyword>
<evidence type="ECO:0000256" key="6">
    <source>
        <dbReference type="ARBA" id="ARBA00022968"/>
    </source>
</evidence>
<keyword evidence="8" id="KW-0472">Membrane</keyword>
<comment type="similarity">
    <text evidence="2">Belongs to the MNN1/MNT family.</text>
</comment>
<dbReference type="PANTHER" id="PTHR31392:SF1">
    <property type="entry name" value="ALPHA-1,3-MANNOSYLTRANSFERASE MNN1-RELATED"/>
    <property type="match status" value="1"/>
</dbReference>
<keyword evidence="3" id="KW-0328">Glycosyltransferase</keyword>
<dbReference type="InterPro" id="IPR029044">
    <property type="entry name" value="Nucleotide-diphossugar_trans"/>
</dbReference>
<keyword evidence="11" id="KW-1185">Reference proteome</keyword>
<evidence type="ECO:0008006" key="12">
    <source>
        <dbReference type="Google" id="ProtNLM"/>
    </source>
</evidence>
<sequence>MTKLMPNELQLTPLLAPFIPTGGEPHVRDLALRIRVFTEAFNAWESLHLHLSPASLAFKTDITRTLRAADLTPRQLREAIRNYDAFRAYINGFARRLFPYLVDWSSDLMTLHASFYQGGRGIVFTAGDAQVPFLMTSIPSLRSLGCGLPIEVMFLGDADLSSQSRSILEALDGVITRDMSHMIDDTDWALRGWAAKPFAILLSSFREAIFIDADALSFVNLEILFTDEQYLGTGALFFKDRNTMPGSKRSWLTEILPQPVSHLVEENRMWTGESTHMQDSGVVVVDKWKHFLPLLLTTRLNGPDRDGDEEKGKKGVYQMVFGDKETFWLSWELTGNHDYAFYDGEAGTMGILSKTPELPQQSSVSTNEQEPLAKGLSTLSKDPASTLAIESSVASRRQKLLNRRNTPCICSQQLVHFDRAGQPLWFNGWLATQKLDDETEVEFRDFEYYAREMKGRRRRGERDPYSVHPRNVVCMQTTQTFAFTDEEQATLKMMRDFAKVAIAKRDGLE</sequence>
<evidence type="ECO:0000256" key="3">
    <source>
        <dbReference type="ARBA" id="ARBA00022676"/>
    </source>
</evidence>
<dbReference type="GO" id="GO:0005794">
    <property type="term" value="C:Golgi apparatus"/>
    <property type="evidence" value="ECO:0007669"/>
    <property type="project" value="TreeGrafter"/>
</dbReference>
<evidence type="ECO:0000256" key="7">
    <source>
        <dbReference type="ARBA" id="ARBA00022989"/>
    </source>
</evidence>
<organism evidence="10 11">
    <name type="scientific">Recurvomyces mirabilis</name>
    <dbReference type="NCBI Taxonomy" id="574656"/>
    <lineage>
        <taxon>Eukaryota</taxon>
        <taxon>Fungi</taxon>
        <taxon>Dikarya</taxon>
        <taxon>Ascomycota</taxon>
        <taxon>Pezizomycotina</taxon>
        <taxon>Dothideomycetes</taxon>
        <taxon>Dothideomycetidae</taxon>
        <taxon>Mycosphaerellales</taxon>
        <taxon>Teratosphaeriaceae</taxon>
        <taxon>Recurvomyces</taxon>
    </lineage>
</organism>
<evidence type="ECO:0000256" key="2">
    <source>
        <dbReference type="ARBA" id="ARBA00009105"/>
    </source>
</evidence>
<keyword evidence="5" id="KW-0812">Transmembrane</keyword>
<evidence type="ECO:0000256" key="9">
    <source>
        <dbReference type="ARBA" id="ARBA00023180"/>
    </source>
</evidence>
<proteinExistence type="inferred from homology"/>
<dbReference type="Proteomes" id="UP001274830">
    <property type="component" value="Unassembled WGS sequence"/>
</dbReference>
<name>A0AAE0WRR3_9PEZI</name>
<evidence type="ECO:0000313" key="10">
    <source>
        <dbReference type="EMBL" id="KAK3676618.1"/>
    </source>
</evidence>
<keyword evidence="7" id="KW-1133">Transmembrane helix</keyword>
<dbReference type="InterPro" id="IPR022751">
    <property type="entry name" value="Alpha_mannosyltransferase"/>
</dbReference>
<dbReference type="EMBL" id="JAUTXT010000009">
    <property type="protein sequence ID" value="KAK3676618.1"/>
    <property type="molecule type" value="Genomic_DNA"/>
</dbReference>
<evidence type="ECO:0000256" key="4">
    <source>
        <dbReference type="ARBA" id="ARBA00022679"/>
    </source>
</evidence>
<comment type="caution">
    <text evidence="10">The sequence shown here is derived from an EMBL/GenBank/DDBJ whole genome shotgun (WGS) entry which is preliminary data.</text>
</comment>
<dbReference type="GO" id="GO:0016020">
    <property type="term" value="C:membrane"/>
    <property type="evidence" value="ECO:0007669"/>
    <property type="project" value="UniProtKB-SubCell"/>
</dbReference>
<keyword evidence="4" id="KW-0808">Transferase</keyword>
<reference evidence="10" key="1">
    <citation type="submission" date="2023-07" db="EMBL/GenBank/DDBJ databases">
        <title>Black Yeasts Isolated from many extreme environments.</title>
        <authorList>
            <person name="Coleine C."/>
            <person name="Stajich J.E."/>
            <person name="Selbmann L."/>
        </authorList>
    </citation>
    <scope>NUCLEOTIDE SEQUENCE</scope>
    <source>
        <strain evidence="10">CCFEE 5485</strain>
    </source>
</reference>
<evidence type="ECO:0000256" key="8">
    <source>
        <dbReference type="ARBA" id="ARBA00023136"/>
    </source>
</evidence>
<keyword evidence="6" id="KW-0735">Signal-anchor</keyword>
<gene>
    <name evidence="10" type="ORF">LTR78_003392</name>
</gene>
<evidence type="ECO:0000256" key="5">
    <source>
        <dbReference type="ARBA" id="ARBA00022692"/>
    </source>
</evidence>
<dbReference type="Pfam" id="PF11051">
    <property type="entry name" value="Mannosyl_trans3"/>
    <property type="match status" value="1"/>
</dbReference>
<dbReference type="GO" id="GO:0006493">
    <property type="term" value="P:protein O-linked glycosylation"/>
    <property type="evidence" value="ECO:0007669"/>
    <property type="project" value="TreeGrafter"/>
</dbReference>
<accession>A0AAE0WRR3</accession>
<dbReference type="PANTHER" id="PTHR31392">
    <property type="entry name" value="ALPHA-1,3-MANNOSYLTRANSFERASE MNN1-RELATED"/>
    <property type="match status" value="1"/>
</dbReference>
<dbReference type="SUPFAM" id="SSF53448">
    <property type="entry name" value="Nucleotide-diphospho-sugar transferases"/>
    <property type="match status" value="1"/>
</dbReference>
<protein>
    <recommendedName>
        <fullName evidence="12">Alpha-1,3-mannosyltransferase</fullName>
    </recommendedName>
</protein>
<dbReference type="AlphaFoldDB" id="A0AAE0WRR3"/>
<dbReference type="GO" id="GO:0000033">
    <property type="term" value="F:alpha-1,3-mannosyltransferase activity"/>
    <property type="evidence" value="ECO:0007669"/>
    <property type="project" value="TreeGrafter"/>
</dbReference>
<evidence type="ECO:0000313" key="11">
    <source>
        <dbReference type="Proteomes" id="UP001274830"/>
    </source>
</evidence>
<evidence type="ECO:0000256" key="1">
    <source>
        <dbReference type="ARBA" id="ARBA00004606"/>
    </source>
</evidence>
<comment type="subcellular location">
    <subcellularLocation>
        <location evidence="1">Membrane</location>
        <topology evidence="1">Single-pass type II membrane protein</topology>
    </subcellularLocation>
</comment>